<name>A0ACC1DIP8_9NEOP</name>
<accession>A0ACC1DIP8</accession>
<sequence>MVQVRVAEGTLEGELVHNEYGGSYYSFKGIPYAEPPVGDLRFQAPSPPKPWNGVRSAKSFGPICYQVHFIVKTPPQGNEDCLYLNVYTPDLIPYDPLPVMFWIHGGAFVCGSGNDDSFGPEYLVKFGVVVVTINYRLEALGFLCLDTEEIPGNAGMKDQVAALKWVRTNISNFGGDPKNVTVFGQSAGGSCVSYHLISPMSKGLFKRAIIQSGTATCNWSISFEPRKTALALAKKLGITSEDDKTLIEYFKRVHPKHLVNIDLSVTISDEIIEKYHVVFAVVNEKQFGDNERFFFGDIFDILQNGIHEDVEVITGYTADEGILNMSIKFDYERMIQQANKYYEFFTPKHLIMNCIISEQLKAGKKIKDFYFKDQTIAKSDWRQMAQYFTMEMYVLDILNWVKTNCTKNKIYLYKFNCKSNRNLIALQTGLKKIIANQQVVAHSDDLGYIFASKILGKVDMCSEEYKMINYVTKLWTNFARYGNPTPDDSLGVKWIPYDVKEQNYLDIDSQLKMKTAPDDDEVKFWEELYKEYLPKFVYK</sequence>
<evidence type="ECO:0000313" key="2">
    <source>
        <dbReference type="Proteomes" id="UP000824533"/>
    </source>
</evidence>
<reference evidence="1 2" key="1">
    <citation type="journal article" date="2021" name="Front. Genet.">
        <title>Chromosome-Level Genome Assembly Reveals Significant Gene Expansion in the Toll and IMD Signaling Pathways of Dendrolimus kikuchii.</title>
        <authorList>
            <person name="Zhou J."/>
            <person name="Wu P."/>
            <person name="Xiong Z."/>
            <person name="Liu N."/>
            <person name="Zhao N."/>
            <person name="Ji M."/>
            <person name="Qiu Y."/>
            <person name="Yang B."/>
        </authorList>
    </citation>
    <scope>NUCLEOTIDE SEQUENCE [LARGE SCALE GENOMIC DNA]</scope>
    <source>
        <strain evidence="1">Ann1</strain>
    </source>
</reference>
<gene>
    <name evidence="1" type="ORF">K1T71_001468</name>
</gene>
<comment type="caution">
    <text evidence="1">The sequence shown here is derived from an EMBL/GenBank/DDBJ whole genome shotgun (WGS) entry which is preliminary data.</text>
</comment>
<dbReference type="EMBL" id="CM034388">
    <property type="protein sequence ID" value="KAJ0183492.1"/>
    <property type="molecule type" value="Genomic_DNA"/>
</dbReference>
<organism evidence="1 2">
    <name type="scientific">Dendrolimus kikuchii</name>
    <dbReference type="NCBI Taxonomy" id="765133"/>
    <lineage>
        <taxon>Eukaryota</taxon>
        <taxon>Metazoa</taxon>
        <taxon>Ecdysozoa</taxon>
        <taxon>Arthropoda</taxon>
        <taxon>Hexapoda</taxon>
        <taxon>Insecta</taxon>
        <taxon>Pterygota</taxon>
        <taxon>Neoptera</taxon>
        <taxon>Endopterygota</taxon>
        <taxon>Lepidoptera</taxon>
        <taxon>Glossata</taxon>
        <taxon>Ditrysia</taxon>
        <taxon>Bombycoidea</taxon>
        <taxon>Lasiocampidae</taxon>
        <taxon>Dendrolimus</taxon>
    </lineage>
</organism>
<dbReference type="Proteomes" id="UP000824533">
    <property type="component" value="Linkage Group LG02"/>
</dbReference>
<evidence type="ECO:0000313" key="1">
    <source>
        <dbReference type="EMBL" id="KAJ0183492.1"/>
    </source>
</evidence>
<protein>
    <submittedName>
        <fullName evidence="1">Uncharacterized protein</fullName>
    </submittedName>
</protein>
<proteinExistence type="predicted"/>
<keyword evidence="2" id="KW-1185">Reference proteome</keyword>